<dbReference type="Proteomes" id="UP000294558">
    <property type="component" value="Unassembled WGS sequence"/>
</dbReference>
<dbReference type="EMBL" id="SOAU01000001">
    <property type="protein sequence ID" value="TDT16889.1"/>
    <property type="molecule type" value="Genomic_DNA"/>
</dbReference>
<feature type="domain" description="Vanillate O-demethylase oxygenase-like C-terminal catalytic" evidence="2">
    <location>
        <begin position="102"/>
        <end position="284"/>
    </location>
</feature>
<dbReference type="AlphaFoldDB" id="A0A4R7I1Y7"/>
<keyword evidence="1" id="KW-0560">Oxidoreductase</keyword>
<dbReference type="InterPro" id="IPR044043">
    <property type="entry name" value="VanA_C_cat"/>
</dbReference>
<accession>A0A4R7I1Y7</accession>
<dbReference type="SUPFAM" id="SSF55961">
    <property type="entry name" value="Bet v1-like"/>
    <property type="match status" value="1"/>
</dbReference>
<evidence type="ECO:0000313" key="3">
    <source>
        <dbReference type="EMBL" id="TDT16889.1"/>
    </source>
</evidence>
<comment type="caution">
    <text evidence="3">The sequence shown here is derived from an EMBL/GenBank/DDBJ whole genome shotgun (WGS) entry which is preliminary data.</text>
</comment>
<evidence type="ECO:0000259" key="2">
    <source>
        <dbReference type="Pfam" id="PF19112"/>
    </source>
</evidence>
<proteinExistence type="predicted"/>
<dbReference type="GO" id="GO:0016491">
    <property type="term" value="F:oxidoreductase activity"/>
    <property type="evidence" value="ECO:0007669"/>
    <property type="project" value="UniProtKB-KW"/>
</dbReference>
<evidence type="ECO:0000256" key="1">
    <source>
        <dbReference type="ARBA" id="ARBA00023002"/>
    </source>
</evidence>
<name>A0A4R7I1Y7_9ACTN</name>
<dbReference type="PANTHER" id="PTHR21266">
    <property type="entry name" value="IRON-SULFUR DOMAIN CONTAINING PROTEIN"/>
    <property type="match status" value="1"/>
</dbReference>
<evidence type="ECO:0000313" key="4">
    <source>
        <dbReference type="Proteomes" id="UP000294558"/>
    </source>
</evidence>
<keyword evidence="4" id="KW-1185">Reference proteome</keyword>
<dbReference type="RefSeq" id="WP_166657552.1">
    <property type="nucleotide sequence ID" value="NZ_SOAU01000001.1"/>
</dbReference>
<reference evidence="3 4" key="1">
    <citation type="submission" date="2019-03" db="EMBL/GenBank/DDBJ databases">
        <title>Sequencing the genomes of 1000 actinobacteria strains.</title>
        <authorList>
            <person name="Klenk H.-P."/>
        </authorList>
    </citation>
    <scope>NUCLEOTIDE SEQUENCE [LARGE SCALE GENOMIC DNA]</scope>
    <source>
        <strain evidence="3 4">DSM 18936</strain>
    </source>
</reference>
<protein>
    <recommendedName>
        <fullName evidence="2">Vanillate O-demethylase oxygenase-like C-terminal catalytic domain-containing protein</fullName>
    </recommendedName>
</protein>
<gene>
    <name evidence="3" type="ORF">BDK89_2490</name>
</gene>
<dbReference type="InterPro" id="IPR050584">
    <property type="entry name" value="Cholesterol_7-desaturase"/>
</dbReference>
<dbReference type="Pfam" id="PF19112">
    <property type="entry name" value="VanA_C"/>
    <property type="match status" value="1"/>
</dbReference>
<dbReference type="PANTHER" id="PTHR21266:SF60">
    <property type="entry name" value="3-KETOSTEROID-9-ALPHA-MONOOXYGENASE, OXYGENASE COMPONENT"/>
    <property type="match status" value="1"/>
</dbReference>
<sequence>MYVSQLPFLRDHWYPVAVDGVLGRDLPIRLFGAPFRVTFDGTGEPFVTAPAPTWRTPRPLPVRRRYGLVWTTVGEPVLDDPPTWPEAELPGWRTFVEFFETWSCSAPRIIDNNLDNSHVAYVHRTTFGDPDDAHLARPAVSHTDDPYFRAVLSSEQKGLGVQLGVTGDEAIRFGRTSTTELVAPLTTHVRMRFDGDVPDYAFFGVATPIDDHTSIYVRLSALAGSEQEQPWDRFHAFGTRVKEEDRIVLETTVPDFPIDVTSEVHLRCDSATLAYRRTLASLYAQHESSPPLQEKTWPST</sequence>
<organism evidence="3 4">
    <name type="scientific">Ilumatobacter fluminis</name>
    <dbReference type="NCBI Taxonomy" id="467091"/>
    <lineage>
        <taxon>Bacteria</taxon>
        <taxon>Bacillati</taxon>
        <taxon>Actinomycetota</taxon>
        <taxon>Acidimicrobiia</taxon>
        <taxon>Acidimicrobiales</taxon>
        <taxon>Ilumatobacteraceae</taxon>
        <taxon>Ilumatobacter</taxon>
    </lineage>
</organism>
<dbReference type="Gene3D" id="3.90.380.10">
    <property type="entry name" value="Naphthalene 1,2-dioxygenase Alpha Subunit, Chain A, domain 1"/>
    <property type="match status" value="1"/>
</dbReference>